<evidence type="ECO:0000313" key="2">
    <source>
        <dbReference type="EMBL" id="GAA4554598.1"/>
    </source>
</evidence>
<dbReference type="SUPFAM" id="SSF51556">
    <property type="entry name" value="Metallo-dependent hydrolases"/>
    <property type="match status" value="1"/>
</dbReference>
<feature type="domain" description="Amidohydrolase 3" evidence="1">
    <location>
        <begin position="44"/>
        <end position="553"/>
    </location>
</feature>
<dbReference type="PANTHER" id="PTHR11647:SF1">
    <property type="entry name" value="COLLAPSIN RESPONSE MEDIATOR PROTEIN"/>
    <property type="match status" value="1"/>
</dbReference>
<proteinExistence type="predicted"/>
<dbReference type="SUPFAM" id="SSF51338">
    <property type="entry name" value="Composite domain of metallo-dependent hydrolases"/>
    <property type="match status" value="1"/>
</dbReference>
<dbReference type="InterPro" id="IPR013108">
    <property type="entry name" value="Amidohydro_3"/>
</dbReference>
<dbReference type="Gene3D" id="3.20.20.140">
    <property type="entry name" value="Metal-dependent hydrolases"/>
    <property type="match status" value="2"/>
</dbReference>
<dbReference type="Proteomes" id="UP001501598">
    <property type="component" value="Unassembled WGS sequence"/>
</dbReference>
<gene>
    <name evidence="2" type="ORF">GCM10023175_52880</name>
</gene>
<comment type="caution">
    <text evidence="2">The sequence shown here is derived from an EMBL/GenBank/DDBJ whole genome shotgun (WGS) entry which is preliminary data.</text>
</comment>
<name>A0ABP8RYI5_9PSEU</name>
<dbReference type="InterPro" id="IPR050378">
    <property type="entry name" value="Metallo-dep_Hydrolases_sf"/>
</dbReference>
<accession>A0ABP8RYI5</accession>
<dbReference type="RefSeq" id="WP_345424188.1">
    <property type="nucleotide sequence ID" value="NZ_BAABGT010000083.1"/>
</dbReference>
<evidence type="ECO:0000259" key="1">
    <source>
        <dbReference type="Pfam" id="PF07969"/>
    </source>
</evidence>
<reference evidence="3" key="1">
    <citation type="journal article" date="2019" name="Int. J. Syst. Evol. Microbiol.">
        <title>The Global Catalogue of Microorganisms (GCM) 10K type strain sequencing project: providing services to taxonomists for standard genome sequencing and annotation.</title>
        <authorList>
            <consortium name="The Broad Institute Genomics Platform"/>
            <consortium name="The Broad Institute Genome Sequencing Center for Infectious Disease"/>
            <person name="Wu L."/>
            <person name="Ma J."/>
        </authorList>
    </citation>
    <scope>NUCLEOTIDE SEQUENCE [LARGE SCALE GENOMIC DNA]</scope>
    <source>
        <strain evidence="3">JCM 17906</strain>
    </source>
</reference>
<dbReference type="PANTHER" id="PTHR11647">
    <property type="entry name" value="HYDRANTOINASE/DIHYDROPYRIMIDINASE FAMILY MEMBER"/>
    <property type="match status" value="1"/>
</dbReference>
<keyword evidence="3" id="KW-1185">Reference proteome</keyword>
<organism evidence="2 3">
    <name type="scientific">Pseudonocardia xishanensis</name>
    <dbReference type="NCBI Taxonomy" id="630995"/>
    <lineage>
        <taxon>Bacteria</taxon>
        <taxon>Bacillati</taxon>
        <taxon>Actinomycetota</taxon>
        <taxon>Actinomycetes</taxon>
        <taxon>Pseudonocardiales</taxon>
        <taxon>Pseudonocardiaceae</taxon>
        <taxon>Pseudonocardia</taxon>
    </lineage>
</organism>
<sequence length="573" mass="62224">MAEDLVIRGGTIVDGTGADGYRADVGVRDGRITEIGRVPTAGRRVVDASGCVVTPGFVDVHTHYDGQSTWSDHLDPSSRHGVTTAVLGNCGVGFAPCRAEDHALLVNAMEGVEDIPEVVMTTGLPWDWETFPEYLDALDQRARDIDVAVLLPHSPLRVYAMGQRGADREPATDADLDRLCWLAEEGLEAGAIGFATSRTAVHRRGDGEHIPSFRSADRELLAIARAMGGNGIVQMVTSVSDGGGLDEVRHEVHLMRDVSRAAGVTVTFSISQQNAAPHMIDTVLSWTDAANEEAGVDLRPQFAPRPIGVHMGFALSANPFSASETYQSLADLPLPERLVELRKPEVRERIVTEPPSSRVLPLVSAARQFERTYVMTDPPTYEPPPDLNIATIARQKRTRPEEVAYDALLADDGQAMLYVAFSNYAHGNLDHIAGLVRRPDSIIGLGDGGAHYGMICDASYPTFVLTHWARDRPAGRLTLAEAVRELTSTPADAIGLRDRGRITLGGRADINVIEHDRMSLPPARVVHDLPGRGRRLAQHARGYRHTFVAGQEIVTADEYTGALPGRLVRGRRQ</sequence>
<dbReference type="InterPro" id="IPR011059">
    <property type="entry name" value="Metal-dep_hydrolase_composite"/>
</dbReference>
<dbReference type="Pfam" id="PF07969">
    <property type="entry name" value="Amidohydro_3"/>
    <property type="match status" value="1"/>
</dbReference>
<evidence type="ECO:0000313" key="3">
    <source>
        <dbReference type="Proteomes" id="UP001501598"/>
    </source>
</evidence>
<protein>
    <submittedName>
        <fullName evidence="2">Amidohydrolase family protein</fullName>
    </submittedName>
</protein>
<dbReference type="InterPro" id="IPR032466">
    <property type="entry name" value="Metal_Hydrolase"/>
</dbReference>
<dbReference type="EMBL" id="BAABGT010000083">
    <property type="protein sequence ID" value="GAA4554598.1"/>
    <property type="molecule type" value="Genomic_DNA"/>
</dbReference>